<protein>
    <submittedName>
        <fullName evidence="2">Glycosyltransferase family 2 protein</fullName>
    </submittedName>
</protein>
<dbReference type="AlphaFoldDB" id="A0A4Q9I0T1"/>
<gene>
    <name evidence="2" type="ORF">EYS09_02415</name>
</gene>
<dbReference type="InterPro" id="IPR029044">
    <property type="entry name" value="Nucleotide-diphossugar_trans"/>
</dbReference>
<keyword evidence="2" id="KW-0808">Transferase</keyword>
<reference evidence="2 3" key="1">
    <citation type="submission" date="2019-02" db="EMBL/GenBank/DDBJ databases">
        <title>Draft Genome Sequence of Streptomyces sp. AM-2504, identified by 16S rRNA comparative analysis as a Streptomyces Kasugaensis strain.</title>
        <authorList>
            <person name="Napolioni V."/>
            <person name="Giuliodori A.M."/>
            <person name="Spurio R."/>
            <person name="Fabbretti A."/>
        </authorList>
    </citation>
    <scope>NUCLEOTIDE SEQUENCE [LARGE SCALE GENOMIC DNA]</scope>
    <source>
        <strain evidence="2 3">AM-2504</strain>
    </source>
</reference>
<dbReference type="PANTHER" id="PTHR43685">
    <property type="entry name" value="GLYCOSYLTRANSFERASE"/>
    <property type="match status" value="1"/>
</dbReference>
<dbReference type="InterPro" id="IPR050834">
    <property type="entry name" value="Glycosyltransf_2"/>
</dbReference>
<proteinExistence type="predicted"/>
<sequence length="453" mass="48826">MTRPQAARKLHRAEVEPGALAGPWAQAGYTPLEVMVEVPLATRRVRLAAPGRPGWVHQSGRWQPAPARALLALLARTPAAVGPARLLLSERGRSQVFAALLEAEVADPWTVTGWLGWPDIRPFHSTPPTTAEALAARSNHYGALDHAAHALGLGPMDAFRTRPLPWRAGISVVIPARDVHDVLPDVLSALTAATARLTADTPWEAIVVDDAGTPPLRLPAGLPPQIRLVRSDTRLHCGGARNHGLARTRHGLIVFCDADTHLAPDYLNQHIARHLLAPNLITVSLREQIPAHLPVPGRSPDGSRDSRTTARYVPGRLGLHPVRAPITVRPLDQTLGFRTFGHGRLLGPVDLPFMVKGNNLALPATTARSLGFPPEFTGWGPEDVCFAAKAIARGSYVIPVLSTGVFHRAHPPRSGSAERRDAELAANLGHYARRLTEPAIQPWQSAGTRAVRS</sequence>
<evidence type="ECO:0000313" key="2">
    <source>
        <dbReference type="EMBL" id="TBO61236.1"/>
    </source>
</evidence>
<comment type="caution">
    <text evidence="2">The sequence shown here is derived from an EMBL/GenBank/DDBJ whole genome shotgun (WGS) entry which is preliminary data.</text>
</comment>
<dbReference type="EMBL" id="SIXH01000011">
    <property type="protein sequence ID" value="TBO61236.1"/>
    <property type="molecule type" value="Genomic_DNA"/>
</dbReference>
<name>A0A4Q9I0T1_STRKA</name>
<feature type="domain" description="Glycosyltransferase 2-like" evidence="1">
    <location>
        <begin position="171"/>
        <end position="275"/>
    </location>
</feature>
<dbReference type="CDD" id="cd00761">
    <property type="entry name" value="Glyco_tranf_GTA_type"/>
    <property type="match status" value="1"/>
</dbReference>
<dbReference type="Gene3D" id="3.90.550.10">
    <property type="entry name" value="Spore Coat Polysaccharide Biosynthesis Protein SpsA, Chain A"/>
    <property type="match status" value="1"/>
</dbReference>
<dbReference type="Pfam" id="PF00535">
    <property type="entry name" value="Glycos_transf_2"/>
    <property type="match status" value="1"/>
</dbReference>
<dbReference type="SUPFAM" id="SSF53448">
    <property type="entry name" value="Nucleotide-diphospho-sugar transferases"/>
    <property type="match status" value="1"/>
</dbReference>
<organism evidence="2 3">
    <name type="scientific">Streptomyces kasugaensis</name>
    <dbReference type="NCBI Taxonomy" id="1946"/>
    <lineage>
        <taxon>Bacteria</taxon>
        <taxon>Bacillati</taxon>
        <taxon>Actinomycetota</taxon>
        <taxon>Actinomycetes</taxon>
        <taxon>Kitasatosporales</taxon>
        <taxon>Streptomycetaceae</taxon>
        <taxon>Streptomyces</taxon>
    </lineage>
</organism>
<accession>A0A4Q9I0T1</accession>
<dbReference type="GO" id="GO:0016740">
    <property type="term" value="F:transferase activity"/>
    <property type="evidence" value="ECO:0007669"/>
    <property type="project" value="UniProtKB-KW"/>
</dbReference>
<evidence type="ECO:0000259" key="1">
    <source>
        <dbReference type="Pfam" id="PF00535"/>
    </source>
</evidence>
<keyword evidence="3" id="KW-1185">Reference proteome</keyword>
<evidence type="ECO:0000313" key="3">
    <source>
        <dbReference type="Proteomes" id="UP000292452"/>
    </source>
</evidence>
<dbReference type="InterPro" id="IPR001173">
    <property type="entry name" value="Glyco_trans_2-like"/>
</dbReference>
<dbReference type="PANTHER" id="PTHR43685:SF2">
    <property type="entry name" value="GLYCOSYLTRANSFERASE 2-LIKE DOMAIN-CONTAINING PROTEIN"/>
    <property type="match status" value="1"/>
</dbReference>
<dbReference type="Proteomes" id="UP000292452">
    <property type="component" value="Unassembled WGS sequence"/>
</dbReference>